<comment type="caution">
    <text evidence="2">The sequence shown here is derived from an EMBL/GenBank/DDBJ whole genome shotgun (WGS) entry which is preliminary data.</text>
</comment>
<dbReference type="AlphaFoldDB" id="E6K3J5"/>
<evidence type="ECO:0000313" key="2">
    <source>
        <dbReference type="EMBL" id="EFU31763.1"/>
    </source>
</evidence>
<reference evidence="2 3" key="1">
    <citation type="submission" date="2010-10" db="EMBL/GenBank/DDBJ databases">
        <authorList>
            <person name="Muzny D."/>
            <person name="Qin X."/>
            <person name="Deng J."/>
            <person name="Jiang H."/>
            <person name="Liu Y."/>
            <person name="Qu J."/>
            <person name="Song X.-Z."/>
            <person name="Zhang L."/>
            <person name="Thornton R."/>
            <person name="Coyle M."/>
            <person name="Francisco L."/>
            <person name="Jackson L."/>
            <person name="Javaid M."/>
            <person name="Korchina V."/>
            <person name="Kovar C."/>
            <person name="Mata R."/>
            <person name="Mathew T."/>
            <person name="Ngo R."/>
            <person name="Nguyen L."/>
            <person name="Nguyen N."/>
            <person name="Okwuonu G."/>
            <person name="Ongeri F."/>
            <person name="Pham C."/>
            <person name="Simmons D."/>
            <person name="Wilczek-Boney K."/>
            <person name="Hale W."/>
            <person name="Jakkamsetti A."/>
            <person name="Pham P."/>
            <person name="Ruth R."/>
            <person name="San Lucas F."/>
            <person name="Warren J."/>
            <person name="Zhang J."/>
            <person name="Zhao Z."/>
            <person name="Zhou C."/>
            <person name="Zhu D."/>
            <person name="Lee S."/>
            <person name="Bess C."/>
            <person name="Blankenburg K."/>
            <person name="Forbes L."/>
            <person name="Fu Q."/>
            <person name="Gubbala S."/>
            <person name="Hirani K."/>
            <person name="Jayaseelan J.C."/>
            <person name="Lara F."/>
            <person name="Munidasa M."/>
            <person name="Palculict T."/>
            <person name="Patil S."/>
            <person name="Pu L.-L."/>
            <person name="Saada N."/>
            <person name="Tang L."/>
            <person name="Weissenberger G."/>
            <person name="Zhu Y."/>
            <person name="Hemphill L."/>
            <person name="Shang Y."/>
            <person name="Youmans B."/>
            <person name="Ayvaz T."/>
            <person name="Ross M."/>
            <person name="Santibanez J."/>
            <person name="Aqrawi P."/>
            <person name="Gross S."/>
            <person name="Joshi V."/>
            <person name="Fowler G."/>
            <person name="Nazareth L."/>
            <person name="Reid J."/>
            <person name="Worley K."/>
            <person name="Petrosino J."/>
            <person name="Highlander S."/>
            <person name="Gibbs R."/>
        </authorList>
    </citation>
    <scope>NUCLEOTIDE SEQUENCE [LARGE SCALE GENOMIC DNA]</scope>
    <source>
        <strain evidence="2 3">ATCC 33574</strain>
    </source>
</reference>
<accession>E6K3J5</accession>
<name>E6K3J5_9BACT</name>
<dbReference type="STRING" id="873513.HMPREF6485_0148"/>
<organism evidence="2 3">
    <name type="scientific">Segatella buccae ATCC 33574</name>
    <dbReference type="NCBI Taxonomy" id="873513"/>
    <lineage>
        <taxon>Bacteria</taxon>
        <taxon>Pseudomonadati</taxon>
        <taxon>Bacteroidota</taxon>
        <taxon>Bacteroidia</taxon>
        <taxon>Bacteroidales</taxon>
        <taxon>Prevotellaceae</taxon>
        <taxon>Segatella</taxon>
    </lineage>
</organism>
<dbReference type="HOGENOM" id="CLU_2846119_0_0_10"/>
<protein>
    <submittedName>
        <fullName evidence="2">Uncharacterized protein</fullName>
    </submittedName>
</protein>
<gene>
    <name evidence="2" type="ORF">HMPREF6485_0148</name>
</gene>
<sequence length="65" mass="7113">MPSTIRAHQDKTSNDEIEISHFPALTLPIFLAAGGSDKPKAETYTPADVELTMPMVQGDKQETLQ</sequence>
<evidence type="ECO:0000313" key="3">
    <source>
        <dbReference type="Proteomes" id="UP000003112"/>
    </source>
</evidence>
<dbReference type="EMBL" id="AEPD01000006">
    <property type="protein sequence ID" value="EFU31763.1"/>
    <property type="molecule type" value="Genomic_DNA"/>
</dbReference>
<feature type="region of interest" description="Disordered" evidence="1">
    <location>
        <begin position="36"/>
        <end position="65"/>
    </location>
</feature>
<evidence type="ECO:0000256" key="1">
    <source>
        <dbReference type="SAM" id="MobiDB-lite"/>
    </source>
</evidence>
<keyword evidence="3" id="KW-1185">Reference proteome</keyword>
<proteinExistence type="predicted"/>
<dbReference type="Proteomes" id="UP000003112">
    <property type="component" value="Unassembled WGS sequence"/>
</dbReference>